<organism evidence="1">
    <name type="scientific">Pseudomonas aeruginosa</name>
    <dbReference type="NCBI Taxonomy" id="287"/>
    <lineage>
        <taxon>Bacteria</taxon>
        <taxon>Pseudomonadati</taxon>
        <taxon>Pseudomonadota</taxon>
        <taxon>Gammaproteobacteria</taxon>
        <taxon>Pseudomonadales</taxon>
        <taxon>Pseudomonadaceae</taxon>
        <taxon>Pseudomonas</taxon>
    </lineage>
</organism>
<name>A0A894X6G6_PSEAI</name>
<evidence type="ECO:0000313" key="1">
    <source>
        <dbReference type="EMBL" id="QRX85490.1"/>
    </source>
</evidence>
<dbReference type="RefSeq" id="WP_044059822.1">
    <property type="nucleotide sequence ID" value="NZ_CAADQB010001305.1"/>
</dbReference>
<dbReference type="AlphaFoldDB" id="A0A894X6G6"/>
<reference evidence="1" key="1">
    <citation type="journal article" name="Microorganisms">
        <title>Unravelling the Features of Success of VIM-Producing ST111 and ST235 Pseudomonas aeruginosa in a Greek Hospital.</title>
        <authorList>
            <person name="Papagiannitsis C.C."/>
            <person name="Verra A."/>
            <person name="Galani V."/>
            <person name="Xitsas S."/>
            <person name="Bitar I."/>
            <person name="Hrabak J."/>
            <person name="Petinaki E."/>
        </authorList>
    </citation>
    <scope>NUCLEOTIDE SEQUENCE</scope>
    <source>
        <strain evidence="1">Pae9047-Lar</strain>
    </source>
</reference>
<sequence length="73" mass="8336">MATLLECLKSLPPDMVMRDLSAVRNEVALVSEHIARLGRDEEGYEVREERRNYGKDKFKVIGLIGGLTVYRQV</sequence>
<dbReference type="EMBL" id="MT437279">
    <property type="protein sequence ID" value="QRX85490.1"/>
    <property type="molecule type" value="Genomic_DNA"/>
</dbReference>
<protein>
    <submittedName>
        <fullName evidence="1">Uncharacterized protein</fullName>
    </submittedName>
</protein>
<proteinExistence type="predicted"/>
<accession>A0A894X6G6</accession>